<protein>
    <submittedName>
        <fullName evidence="3">SERTA domain-containing protein</fullName>
    </submittedName>
</protein>
<proteinExistence type="predicted"/>
<sequence length="132" mass="14745">MEYCFPFSKVVRQTLSVRCRYFIESPSTLLILCSSLSPAIVSLSCLWMIAAMRYLDSRGDSCYECFLPFYRASISYQGIPMCVLTVTILSSYLSSFTLGSAPWTQWCQGPARSATEGETKAHGCEESLETVD</sequence>
<reference evidence="3" key="1">
    <citation type="submission" date="2022-11" db="UniProtKB">
        <authorList>
            <consortium name="WormBaseParasite"/>
        </authorList>
    </citation>
    <scope>IDENTIFICATION</scope>
</reference>
<evidence type="ECO:0000313" key="2">
    <source>
        <dbReference type="Proteomes" id="UP000887569"/>
    </source>
</evidence>
<keyword evidence="2" id="KW-1185">Reference proteome</keyword>
<keyword evidence="1" id="KW-1133">Transmembrane helix</keyword>
<feature type="transmembrane region" description="Helical" evidence="1">
    <location>
        <begin position="28"/>
        <end position="54"/>
    </location>
</feature>
<evidence type="ECO:0000256" key="1">
    <source>
        <dbReference type="SAM" id="Phobius"/>
    </source>
</evidence>
<dbReference type="AlphaFoldDB" id="A0A914ZHC0"/>
<feature type="transmembrane region" description="Helical" evidence="1">
    <location>
        <begin position="74"/>
        <end position="93"/>
    </location>
</feature>
<name>A0A914ZHC0_PARUN</name>
<keyword evidence="1" id="KW-0812">Transmembrane</keyword>
<keyword evidence="1" id="KW-0472">Membrane</keyword>
<dbReference type="WBParaSite" id="PgB02X_g143_t01">
    <property type="protein sequence ID" value="PgB02X_g143_t01"/>
    <property type="gene ID" value="PgB02X_g143"/>
</dbReference>
<evidence type="ECO:0000313" key="3">
    <source>
        <dbReference type="WBParaSite" id="PgB02X_g143_t01"/>
    </source>
</evidence>
<dbReference type="Proteomes" id="UP000887569">
    <property type="component" value="Unplaced"/>
</dbReference>
<accession>A0A914ZHC0</accession>
<organism evidence="2 3">
    <name type="scientific">Parascaris univalens</name>
    <name type="common">Nematode worm</name>
    <dbReference type="NCBI Taxonomy" id="6257"/>
    <lineage>
        <taxon>Eukaryota</taxon>
        <taxon>Metazoa</taxon>
        <taxon>Ecdysozoa</taxon>
        <taxon>Nematoda</taxon>
        <taxon>Chromadorea</taxon>
        <taxon>Rhabditida</taxon>
        <taxon>Spirurina</taxon>
        <taxon>Ascaridomorpha</taxon>
        <taxon>Ascaridoidea</taxon>
        <taxon>Ascarididae</taxon>
        <taxon>Parascaris</taxon>
    </lineage>
</organism>